<feature type="signal peptide" evidence="1">
    <location>
        <begin position="1"/>
        <end position="19"/>
    </location>
</feature>
<evidence type="ECO:0000256" key="1">
    <source>
        <dbReference type="SAM" id="SignalP"/>
    </source>
</evidence>
<gene>
    <name evidence="2" type="ORF">Trco_004710</name>
</gene>
<comment type="caution">
    <text evidence="2">The sequence shown here is derived from an EMBL/GenBank/DDBJ whole genome shotgun (WGS) entry which is preliminary data.</text>
</comment>
<evidence type="ECO:0000313" key="2">
    <source>
        <dbReference type="EMBL" id="KAH6605557.1"/>
    </source>
</evidence>
<name>A0A9P8TV13_9HYPO</name>
<reference evidence="2" key="1">
    <citation type="submission" date="2021-08" db="EMBL/GenBank/DDBJ databases">
        <title>Chromosome-Level Trichoderma cornu-damae using Hi-C Data.</title>
        <authorList>
            <person name="Kim C.S."/>
        </authorList>
    </citation>
    <scope>NUCLEOTIDE SEQUENCE</scope>
    <source>
        <strain evidence="2">KA19-0412C</strain>
    </source>
</reference>
<dbReference type="EMBL" id="JAIWOZ010000004">
    <property type="protein sequence ID" value="KAH6605557.1"/>
    <property type="molecule type" value="Genomic_DNA"/>
</dbReference>
<keyword evidence="3" id="KW-1185">Reference proteome</keyword>
<keyword evidence="1" id="KW-0732">Signal</keyword>
<proteinExistence type="predicted"/>
<evidence type="ECO:0000313" key="3">
    <source>
        <dbReference type="Proteomes" id="UP000827724"/>
    </source>
</evidence>
<protein>
    <submittedName>
        <fullName evidence="2">Uncharacterized protein</fullName>
    </submittedName>
</protein>
<organism evidence="2 3">
    <name type="scientific">Trichoderma cornu-damae</name>
    <dbReference type="NCBI Taxonomy" id="654480"/>
    <lineage>
        <taxon>Eukaryota</taxon>
        <taxon>Fungi</taxon>
        <taxon>Dikarya</taxon>
        <taxon>Ascomycota</taxon>
        <taxon>Pezizomycotina</taxon>
        <taxon>Sordariomycetes</taxon>
        <taxon>Hypocreomycetidae</taxon>
        <taxon>Hypocreales</taxon>
        <taxon>Hypocreaceae</taxon>
        <taxon>Trichoderma</taxon>
    </lineage>
</organism>
<sequence>MAGLSGALALFAFGGAVRALLFAANGTITQPPTLTTGSPPDTTGITDVTCGTISDFPAGVLQEYVGLSTDPALQCQCLEQVNDWLSTSNPPTRTLTRTIGTGVTTFTETTSSITTVVTTVVNTVVTATVTGNFFVGQTNVCCTIGASTVEVFYFAERGYTFESPSVYIGFSSLSAFDYCGVVGKPFVNTTVGFNPGELSTITSSPKLGSGLGVLHHRWLSRNHELHPANLNTTTAAAAASPGDDYIITSSSSSSPTTALIVI</sequence>
<dbReference type="OrthoDB" id="3944128at2759"/>
<dbReference type="Proteomes" id="UP000827724">
    <property type="component" value="Unassembled WGS sequence"/>
</dbReference>
<accession>A0A9P8TV13</accession>
<dbReference type="AlphaFoldDB" id="A0A9P8TV13"/>
<feature type="chain" id="PRO_5040471816" evidence="1">
    <location>
        <begin position="20"/>
        <end position="262"/>
    </location>
</feature>